<proteinExistence type="predicted"/>
<sequence length="291" mass="32775">MAGIQSEALIAVEWLLLGIALVLILARLNLRINHLKAGFVLGDVFILAAFAAAVSLNAVDITLYHRGIYEADIDFKMTTWVATEEESTIVYRTLYYLYFPFYLEQYFNKGTLIALYYEVFGGGSRKIKVSLAALTFYCISGFITTICIILFLCEWGCYWSYDNPCPQRCWKVSDNLGWAFHFSSDIFIFILPLVCISKLNMTKAQKISASITFCIGFINISITFARWLVVQAVFTSVPALNTGQAMAIADGHIGLIVSILPSLRPYLRIWSKKRQDAKSSRSTTESDYSTK</sequence>
<dbReference type="EMBL" id="VUJX02000005">
    <property type="protein sequence ID" value="KAL0936361.1"/>
    <property type="molecule type" value="Genomic_DNA"/>
</dbReference>
<accession>A0ACC3YWN9</accession>
<reference evidence="1 2" key="1">
    <citation type="journal article" date="2020" name="Phytopathology">
        <title>Genome Sequence Resources of Colletotrichum truncatum, C. plurivorum, C. musicola, and C. sojae: Four Species Pathogenic to Soybean (Glycine max).</title>
        <authorList>
            <person name="Rogerio F."/>
            <person name="Boufleur T.R."/>
            <person name="Ciampi-Guillardi M."/>
            <person name="Sukno S.A."/>
            <person name="Thon M.R."/>
            <person name="Massola Junior N.S."/>
            <person name="Baroncelli R."/>
        </authorList>
    </citation>
    <scope>NUCLEOTIDE SEQUENCE [LARGE SCALE GENOMIC DNA]</scope>
    <source>
        <strain evidence="1 2">CMES1059</strain>
    </source>
</reference>
<evidence type="ECO:0000313" key="2">
    <source>
        <dbReference type="Proteomes" id="UP000805649"/>
    </source>
</evidence>
<protein>
    <submittedName>
        <fullName evidence="1">Uncharacterized protein</fullName>
    </submittedName>
</protein>
<keyword evidence="2" id="KW-1185">Reference proteome</keyword>
<comment type="caution">
    <text evidence="1">The sequence shown here is derived from an EMBL/GenBank/DDBJ whole genome shotgun (WGS) entry which is preliminary data.</text>
</comment>
<organism evidence="1 2">
    <name type="scientific">Colletotrichum truncatum</name>
    <name type="common">Anthracnose fungus</name>
    <name type="synonym">Colletotrichum capsici</name>
    <dbReference type="NCBI Taxonomy" id="5467"/>
    <lineage>
        <taxon>Eukaryota</taxon>
        <taxon>Fungi</taxon>
        <taxon>Dikarya</taxon>
        <taxon>Ascomycota</taxon>
        <taxon>Pezizomycotina</taxon>
        <taxon>Sordariomycetes</taxon>
        <taxon>Hypocreomycetidae</taxon>
        <taxon>Glomerellales</taxon>
        <taxon>Glomerellaceae</taxon>
        <taxon>Colletotrichum</taxon>
        <taxon>Colletotrichum truncatum species complex</taxon>
    </lineage>
</organism>
<evidence type="ECO:0000313" key="1">
    <source>
        <dbReference type="EMBL" id="KAL0936361.1"/>
    </source>
</evidence>
<dbReference type="Proteomes" id="UP000805649">
    <property type="component" value="Unassembled WGS sequence"/>
</dbReference>
<name>A0ACC3YWN9_COLTU</name>
<gene>
    <name evidence="1" type="ORF">CTRU02_208576</name>
</gene>